<proteinExistence type="predicted"/>
<dbReference type="AlphaFoldDB" id="A0A1N7KZX4"/>
<evidence type="ECO:0000256" key="1">
    <source>
        <dbReference type="SAM" id="Phobius"/>
    </source>
</evidence>
<organism evidence="2 3">
    <name type="scientific">Kroppenstedtia eburnea</name>
    <dbReference type="NCBI Taxonomy" id="714067"/>
    <lineage>
        <taxon>Bacteria</taxon>
        <taxon>Bacillati</taxon>
        <taxon>Bacillota</taxon>
        <taxon>Bacilli</taxon>
        <taxon>Bacillales</taxon>
        <taxon>Thermoactinomycetaceae</taxon>
        <taxon>Kroppenstedtia</taxon>
    </lineage>
</organism>
<evidence type="ECO:0000313" key="3">
    <source>
        <dbReference type="Proteomes" id="UP000186795"/>
    </source>
</evidence>
<name>A0A1N7KZX4_9BACL</name>
<keyword evidence="1" id="KW-0812">Transmembrane</keyword>
<protein>
    <recommendedName>
        <fullName evidence="4">Bacteriocin-associated integral membrane (Putative immunity) protein</fullName>
    </recommendedName>
</protein>
<feature type="transmembrane region" description="Helical" evidence="1">
    <location>
        <begin position="267"/>
        <end position="291"/>
    </location>
</feature>
<gene>
    <name evidence="2" type="ORF">SAMN05421790_103370</name>
</gene>
<dbReference type="EMBL" id="FTOD01000003">
    <property type="protein sequence ID" value="SIS67133.1"/>
    <property type="molecule type" value="Genomic_DNA"/>
</dbReference>
<accession>A0A1N7KZX4</accession>
<feature type="transmembrane region" description="Helical" evidence="1">
    <location>
        <begin position="229"/>
        <end position="247"/>
    </location>
</feature>
<keyword evidence="3" id="KW-1185">Reference proteome</keyword>
<dbReference type="Proteomes" id="UP000186795">
    <property type="component" value="Unassembled WGS sequence"/>
</dbReference>
<evidence type="ECO:0008006" key="4">
    <source>
        <dbReference type="Google" id="ProtNLM"/>
    </source>
</evidence>
<sequence>MKKIVFIALTLSFAFSLSLSYQQVKNDELLKLNTLEREFATPFMIPEQKELADPEEVYPLLLKAAMEAKVNLFRAGRYYRPEKHIEITKYLLLTGETNFYDHVELAEGRTLQAEETRDRRLFLSSTQTKNKNQVGRIDYFDPEQRITIQSLQASYDYLPVHGRYFAEAREEKQVRLFLDQLSREFNTYLRDREGKKAHSFTPADFQPPEAFTKPEERFLTLTDLSSLQMDQYILFAVTLLLLIYYIFNRAKQIGILKMHGLSNLRLWWIVVGRLITTAVGVIALGSVLFGLTLHEPVKFLAEAFN</sequence>
<dbReference type="RefSeq" id="WP_076524278.1">
    <property type="nucleotide sequence ID" value="NZ_CP048103.1"/>
</dbReference>
<keyword evidence="1" id="KW-1133">Transmembrane helix</keyword>
<evidence type="ECO:0000313" key="2">
    <source>
        <dbReference type="EMBL" id="SIS67133.1"/>
    </source>
</evidence>
<keyword evidence="1" id="KW-0472">Membrane</keyword>
<reference evidence="3" key="1">
    <citation type="submission" date="2017-01" db="EMBL/GenBank/DDBJ databases">
        <authorList>
            <person name="Varghese N."/>
            <person name="Submissions S."/>
        </authorList>
    </citation>
    <scope>NUCLEOTIDE SEQUENCE [LARGE SCALE GENOMIC DNA]</scope>
    <source>
        <strain evidence="3">DSM 45196</strain>
    </source>
</reference>
<dbReference type="OrthoDB" id="2076832at2"/>